<proteinExistence type="predicted"/>
<feature type="transmembrane region" description="Helical" evidence="1">
    <location>
        <begin position="181"/>
        <end position="202"/>
    </location>
</feature>
<dbReference type="Proteomes" id="UP001622612">
    <property type="component" value="Chromosome"/>
</dbReference>
<evidence type="ECO:0000256" key="1">
    <source>
        <dbReference type="SAM" id="Phobius"/>
    </source>
</evidence>
<keyword evidence="3" id="KW-1185">Reference proteome</keyword>
<feature type="transmembrane region" description="Helical" evidence="1">
    <location>
        <begin position="156"/>
        <end position="174"/>
    </location>
</feature>
<feature type="transmembrane region" description="Helical" evidence="1">
    <location>
        <begin position="249"/>
        <end position="273"/>
    </location>
</feature>
<evidence type="ECO:0000313" key="3">
    <source>
        <dbReference type="Proteomes" id="UP001622612"/>
    </source>
</evidence>
<dbReference type="EMBL" id="CP088155">
    <property type="protein sequence ID" value="WYM97494.1"/>
    <property type="molecule type" value="Genomic_DNA"/>
</dbReference>
<protein>
    <submittedName>
        <fullName evidence="2">YwaF family protein</fullName>
    </submittedName>
</protein>
<keyword evidence="1" id="KW-0472">Membrane</keyword>
<feature type="transmembrane region" description="Helical" evidence="1">
    <location>
        <begin position="91"/>
        <end position="111"/>
    </location>
</feature>
<evidence type="ECO:0000313" key="2">
    <source>
        <dbReference type="EMBL" id="WYM97494.1"/>
    </source>
</evidence>
<keyword evidence="1" id="KW-0812">Transmembrane</keyword>
<sequence length="302" mass="35561">MRKLYDLLHAPMTLPKPFGKFHLLVLLVIFSLTIIFTVILIKSKHKNIWVFSILLIGWILLVILEILKQIYTGLHLKPDKKNWYWDYNASHNLPVFLCSMPLYFIPLYLIIRNKQVKQIILNFLTIFSLYAGGIVLLAYPNWVFDNIIFLNLNTTIFHGYMLFIGMIFIFSGIVKFHIKSFLWAFLIFIFVWMLVGFGNEIIYQVGLKHKLKITPNLFTISHRQETRFTDTILSLTKGKLKLSSKAIYFIYPFATFIFSGTFFLVFGLIGFTIQKILILNNYLYKERLAKKSYMRRKNVIAN</sequence>
<dbReference type="Pfam" id="PF14808">
    <property type="entry name" value="TMEM164"/>
    <property type="match status" value="1"/>
</dbReference>
<gene>
    <name evidence="2" type="ORF">LQ356_01160</name>
</gene>
<dbReference type="RefSeq" id="WP_405311974.1">
    <property type="nucleotide sequence ID" value="NZ_CP088155.1"/>
</dbReference>
<organism evidence="2 3">
    <name type="scientific">Metamycoplasma faucium</name>
    <dbReference type="NCBI Taxonomy" id="56142"/>
    <lineage>
        <taxon>Bacteria</taxon>
        <taxon>Bacillati</taxon>
        <taxon>Mycoplasmatota</taxon>
        <taxon>Mycoplasmoidales</taxon>
        <taxon>Metamycoplasmataceae</taxon>
        <taxon>Metamycoplasma</taxon>
    </lineage>
</organism>
<feature type="transmembrane region" description="Helical" evidence="1">
    <location>
        <begin position="123"/>
        <end position="144"/>
    </location>
</feature>
<reference evidence="2" key="1">
    <citation type="submission" date="2021-11" db="EMBL/GenBank/DDBJ databases">
        <title>The first genome sequence of unculturable Mycoplasma faucium obtained by de novo assembly of metagenomic reads.</title>
        <authorList>
            <person name="Sabat A.J."/>
            <person name="Bathoorn E."/>
            <person name="Akkerboom V."/>
            <person name="Friedrich A.W."/>
        </authorList>
    </citation>
    <scope>NUCLEOTIDE SEQUENCE [LARGE SCALE GENOMIC DNA]</scope>
    <source>
        <strain evidence="2">UMCG-MFM1</strain>
    </source>
</reference>
<feature type="transmembrane region" description="Helical" evidence="1">
    <location>
        <begin position="48"/>
        <end position="71"/>
    </location>
</feature>
<accession>A0ABZ2TM12</accession>
<name>A0ABZ2TM12_9BACT</name>
<keyword evidence="1" id="KW-1133">Transmembrane helix</keyword>
<feature type="transmembrane region" description="Helical" evidence="1">
    <location>
        <begin position="20"/>
        <end position="41"/>
    </location>
</feature>